<dbReference type="Pfam" id="PF01323">
    <property type="entry name" value="DSBA"/>
    <property type="match status" value="1"/>
</dbReference>
<dbReference type="RefSeq" id="WP_009574787.1">
    <property type="nucleotide sequence ID" value="NZ_AEIG01000011.1"/>
</dbReference>
<dbReference type="InterPro" id="IPR044087">
    <property type="entry name" value="NahD-like"/>
</dbReference>
<comment type="similarity">
    <text evidence="1">Belongs to the GST superfamily. NadH family.</text>
</comment>
<comment type="catalytic activity">
    <reaction evidence="1">
        <text>2-hydroxychromene-2-carboxylate = (3E)-4-(2-hydroxyphenyl)-2-oxobut-3-enoate</text>
        <dbReference type="Rhea" id="RHEA:27401"/>
        <dbReference type="ChEBI" id="CHEBI:59350"/>
        <dbReference type="ChEBI" id="CHEBI:59353"/>
        <dbReference type="EC" id="5.99.1.4"/>
    </reaction>
</comment>
<dbReference type="InterPro" id="IPR014440">
    <property type="entry name" value="HCCAis_GSTk"/>
</dbReference>
<reference evidence="2 3" key="1">
    <citation type="journal article" date="2011" name="J. Bacteriol.">
        <title>Genome sequence of strain IMCC3088, a proteorhodopsin-containing marine bacterium belonging to the OM60/NOR5 clade.</title>
        <authorList>
            <person name="Jang Y."/>
            <person name="Oh H.M."/>
            <person name="Kang I."/>
            <person name="Lee K."/>
            <person name="Yang S.J."/>
            <person name="Cho J.C."/>
        </authorList>
    </citation>
    <scope>NUCLEOTIDE SEQUENCE [LARGE SCALE GENOMIC DNA]</scope>
    <source>
        <strain evidence="2 3">IMCC3088</strain>
    </source>
</reference>
<dbReference type="GO" id="GO:0018845">
    <property type="term" value="F:2-hydroxychromene-2-carboxylate isomerase activity"/>
    <property type="evidence" value="ECO:0007669"/>
    <property type="project" value="UniProtKB-UniRule"/>
</dbReference>
<dbReference type="EC" id="5.99.1.4" evidence="1"/>
<name>F3KZE7_9GAMM</name>
<dbReference type="eggNOG" id="COG3917">
    <property type="taxonomic scope" value="Bacteria"/>
</dbReference>
<dbReference type="PIRSF" id="PIRSF006386">
    <property type="entry name" value="HCCAis_GSTk"/>
    <property type="match status" value="1"/>
</dbReference>
<organism evidence="2 3">
    <name type="scientific">Aequoribacter fuscus</name>
    <dbReference type="NCBI Taxonomy" id="2518989"/>
    <lineage>
        <taxon>Bacteria</taxon>
        <taxon>Pseudomonadati</taxon>
        <taxon>Pseudomonadota</taxon>
        <taxon>Gammaproteobacteria</taxon>
        <taxon>Cellvibrionales</taxon>
        <taxon>Halieaceae</taxon>
        <taxon>Aequoribacter</taxon>
    </lineage>
</organism>
<accession>F3KZE7</accession>
<dbReference type="InterPro" id="IPR001853">
    <property type="entry name" value="DSBA-like_thioredoxin_dom"/>
</dbReference>
<dbReference type="InterPro" id="IPR051924">
    <property type="entry name" value="GST_Kappa/NadH"/>
</dbReference>
<dbReference type="PANTHER" id="PTHR42943">
    <property type="entry name" value="GLUTATHIONE S-TRANSFERASE KAPPA"/>
    <property type="match status" value="1"/>
</dbReference>
<evidence type="ECO:0000313" key="3">
    <source>
        <dbReference type="Proteomes" id="UP000005615"/>
    </source>
</evidence>
<dbReference type="AlphaFoldDB" id="F3KZE7"/>
<dbReference type="GO" id="GO:0004364">
    <property type="term" value="F:glutathione transferase activity"/>
    <property type="evidence" value="ECO:0007669"/>
    <property type="project" value="TreeGrafter"/>
</dbReference>
<dbReference type="CDD" id="cd03022">
    <property type="entry name" value="DsbA_HCCA_Iso"/>
    <property type="match status" value="1"/>
</dbReference>
<keyword evidence="3" id="KW-1185">Reference proteome</keyword>
<dbReference type="SUPFAM" id="SSF52833">
    <property type="entry name" value="Thioredoxin-like"/>
    <property type="match status" value="1"/>
</dbReference>
<dbReference type="PANTHER" id="PTHR42943:SF2">
    <property type="entry name" value="GLUTATHIONE S-TRANSFERASE KAPPA 1"/>
    <property type="match status" value="1"/>
</dbReference>
<dbReference type="InterPro" id="IPR036249">
    <property type="entry name" value="Thioredoxin-like_sf"/>
</dbReference>
<dbReference type="OrthoDB" id="5244108at2"/>
<dbReference type="GO" id="GO:1901170">
    <property type="term" value="P:naphthalene catabolic process"/>
    <property type="evidence" value="ECO:0007669"/>
    <property type="project" value="InterPro"/>
</dbReference>
<evidence type="ECO:0000313" key="2">
    <source>
        <dbReference type="EMBL" id="EGG30634.1"/>
    </source>
</evidence>
<gene>
    <name evidence="2" type="ORF">IMCC3088_258</name>
</gene>
<comment type="caution">
    <text evidence="2">The sequence shown here is derived from an EMBL/GenBank/DDBJ whole genome shotgun (WGS) entry which is preliminary data.</text>
</comment>
<protein>
    <recommendedName>
        <fullName evidence="1">2-hydroxychromene-2-carboxylate isomerase</fullName>
        <ecNumber evidence="1">5.99.1.4</ecNumber>
    </recommendedName>
</protein>
<evidence type="ECO:0000256" key="1">
    <source>
        <dbReference type="PIRNR" id="PIRNR006386"/>
    </source>
</evidence>
<keyword evidence="1 2" id="KW-0413">Isomerase</keyword>
<dbReference type="STRING" id="2518989.IMCC3088_258"/>
<sequence length="198" mass="22211">MELDFYFDFGSPASYLAYKRLRQLESKYDLTVHWLPMLLGGVFKATGNVSPVTVAAKGNYMVNQDFPRFAKRYSVPMQFNPYFPINTLNLMRGAVAAQDEGVFDRYADAVFDAMWQEQLDLGQVDVVVKTLQNAGLDAMALLELTQSDAIKQTLIANTNQAIDRGVFGAPTMFVGDEMYFGQDRLDFIEADLKADRGS</sequence>
<dbReference type="GO" id="GO:0006749">
    <property type="term" value="P:glutathione metabolic process"/>
    <property type="evidence" value="ECO:0007669"/>
    <property type="project" value="TreeGrafter"/>
</dbReference>
<dbReference type="EMBL" id="AEIG01000011">
    <property type="protein sequence ID" value="EGG30634.1"/>
    <property type="molecule type" value="Genomic_DNA"/>
</dbReference>
<dbReference type="Gene3D" id="3.40.30.10">
    <property type="entry name" value="Glutaredoxin"/>
    <property type="match status" value="1"/>
</dbReference>
<proteinExistence type="inferred from homology"/>
<dbReference type="GO" id="GO:0004602">
    <property type="term" value="F:glutathione peroxidase activity"/>
    <property type="evidence" value="ECO:0007669"/>
    <property type="project" value="TreeGrafter"/>
</dbReference>
<dbReference type="Proteomes" id="UP000005615">
    <property type="component" value="Unassembled WGS sequence"/>
</dbReference>